<comment type="caution">
    <text evidence="4">The sequence shown here is derived from an EMBL/GenBank/DDBJ whole genome shotgun (WGS) entry which is preliminary data.</text>
</comment>
<evidence type="ECO:0000256" key="1">
    <source>
        <dbReference type="ARBA" id="ARBA00001946"/>
    </source>
</evidence>
<protein>
    <submittedName>
        <fullName evidence="4">NUDIX domain-containing protein</fullName>
    </submittedName>
</protein>
<dbReference type="PROSITE" id="PS00893">
    <property type="entry name" value="NUDIX_BOX"/>
    <property type="match status" value="1"/>
</dbReference>
<dbReference type="Gene3D" id="3.90.79.10">
    <property type="entry name" value="Nucleoside Triphosphate Pyrophosphohydrolase"/>
    <property type="match status" value="1"/>
</dbReference>
<evidence type="ECO:0000313" key="5">
    <source>
        <dbReference type="Proteomes" id="UP001183420"/>
    </source>
</evidence>
<evidence type="ECO:0000259" key="3">
    <source>
        <dbReference type="PROSITE" id="PS51462"/>
    </source>
</evidence>
<dbReference type="PANTHER" id="PTHR43046:SF2">
    <property type="entry name" value="8-OXO-DGTP DIPHOSPHATASE-RELATED"/>
    <property type="match status" value="1"/>
</dbReference>
<dbReference type="InterPro" id="IPR015797">
    <property type="entry name" value="NUDIX_hydrolase-like_dom_sf"/>
</dbReference>
<dbReference type="CDD" id="cd04690">
    <property type="entry name" value="NUDIX_Hydrolase"/>
    <property type="match status" value="1"/>
</dbReference>
<proteinExistence type="predicted"/>
<dbReference type="Pfam" id="PF00293">
    <property type="entry name" value="NUDIX"/>
    <property type="match status" value="1"/>
</dbReference>
<dbReference type="InterPro" id="IPR020084">
    <property type="entry name" value="NUDIX_hydrolase_CS"/>
</dbReference>
<evidence type="ECO:0000313" key="4">
    <source>
        <dbReference type="EMBL" id="MDT0321353.1"/>
    </source>
</evidence>
<comment type="cofactor">
    <cofactor evidence="1">
        <name>Mg(2+)</name>
        <dbReference type="ChEBI" id="CHEBI:18420"/>
    </cofactor>
</comment>
<dbReference type="SUPFAM" id="SSF55811">
    <property type="entry name" value="Nudix"/>
    <property type="match status" value="1"/>
</dbReference>
<keyword evidence="2" id="KW-0378">Hydrolase</keyword>
<accession>A0ABU2LUU2</accession>
<dbReference type="PROSITE" id="PS51462">
    <property type="entry name" value="NUDIX"/>
    <property type="match status" value="1"/>
</dbReference>
<organism evidence="4 5">
    <name type="scientific">Streptomyces millisiae</name>
    <dbReference type="NCBI Taxonomy" id="3075542"/>
    <lineage>
        <taxon>Bacteria</taxon>
        <taxon>Bacillati</taxon>
        <taxon>Actinomycetota</taxon>
        <taxon>Actinomycetes</taxon>
        <taxon>Kitasatosporales</taxon>
        <taxon>Streptomycetaceae</taxon>
        <taxon>Streptomyces</taxon>
    </lineage>
</organism>
<reference evidence="5" key="1">
    <citation type="submission" date="2023-07" db="EMBL/GenBank/DDBJ databases">
        <title>30 novel species of actinomycetes from the DSMZ collection.</title>
        <authorList>
            <person name="Nouioui I."/>
        </authorList>
    </citation>
    <scope>NUCLEOTIDE SEQUENCE [LARGE SCALE GENOMIC DNA]</scope>
    <source>
        <strain evidence="5">DSM 44918</strain>
    </source>
</reference>
<dbReference type="Proteomes" id="UP001183420">
    <property type="component" value="Unassembled WGS sequence"/>
</dbReference>
<dbReference type="InterPro" id="IPR000086">
    <property type="entry name" value="NUDIX_hydrolase_dom"/>
</dbReference>
<dbReference type="PANTHER" id="PTHR43046">
    <property type="entry name" value="GDP-MANNOSE MANNOSYL HYDROLASE"/>
    <property type="match status" value="1"/>
</dbReference>
<evidence type="ECO:0000256" key="2">
    <source>
        <dbReference type="ARBA" id="ARBA00022801"/>
    </source>
</evidence>
<sequence length="133" mass="14631">MTRTIDAVAWVHPAEGRLLTARSRGKDVFYIPGGKRDPGESDLEALVREVREELTVALLPETVAHLGTWTGPADGQPEGTLVRMACYTGEYRGTLAASSEIEEIAWFGLAEKHRTAVLDHEVFDLLAARGEVW</sequence>
<feature type="domain" description="Nudix hydrolase" evidence="3">
    <location>
        <begin position="1"/>
        <end position="130"/>
    </location>
</feature>
<name>A0ABU2LUU2_9ACTN</name>
<dbReference type="RefSeq" id="WP_311601563.1">
    <property type="nucleotide sequence ID" value="NZ_JAVREM010000038.1"/>
</dbReference>
<gene>
    <name evidence="4" type="ORF">RNC47_23785</name>
</gene>
<keyword evidence="5" id="KW-1185">Reference proteome</keyword>
<dbReference type="EMBL" id="JAVREM010000038">
    <property type="protein sequence ID" value="MDT0321353.1"/>
    <property type="molecule type" value="Genomic_DNA"/>
</dbReference>